<dbReference type="EMBL" id="LWDX02032678">
    <property type="protein sequence ID" value="OEL27361.1"/>
    <property type="molecule type" value="Genomic_DNA"/>
</dbReference>
<evidence type="ECO:0008006" key="4">
    <source>
        <dbReference type="Google" id="ProtNLM"/>
    </source>
</evidence>
<gene>
    <name evidence="2" type="ORF">BAE44_0011619</name>
</gene>
<name>A0A1E5VQG8_9POAL</name>
<evidence type="ECO:0000313" key="2">
    <source>
        <dbReference type="EMBL" id="OEL27361.1"/>
    </source>
</evidence>
<evidence type="ECO:0000313" key="3">
    <source>
        <dbReference type="Proteomes" id="UP000095767"/>
    </source>
</evidence>
<dbReference type="Proteomes" id="UP000095767">
    <property type="component" value="Unassembled WGS sequence"/>
</dbReference>
<comment type="caution">
    <text evidence="2">The sequence shown here is derived from an EMBL/GenBank/DDBJ whole genome shotgun (WGS) entry which is preliminary data.</text>
</comment>
<feature type="region of interest" description="Disordered" evidence="1">
    <location>
        <begin position="43"/>
        <end position="70"/>
    </location>
</feature>
<feature type="non-terminal residue" evidence="2">
    <location>
        <position position="1"/>
    </location>
</feature>
<dbReference type="STRING" id="888268.A0A1E5VQG8"/>
<protein>
    <recommendedName>
        <fullName evidence="4">ACT domain-containing protein</fullName>
    </recommendedName>
</protein>
<accession>A0A1E5VQG8</accession>
<reference evidence="2 3" key="1">
    <citation type="submission" date="2016-09" db="EMBL/GenBank/DDBJ databases">
        <title>The draft genome of Dichanthelium oligosanthes: A C3 panicoid grass species.</title>
        <authorList>
            <person name="Studer A.J."/>
            <person name="Schnable J.C."/>
            <person name="Brutnell T.P."/>
        </authorList>
    </citation>
    <scope>NUCLEOTIDE SEQUENCE [LARGE SCALE GENOMIC DNA]</scope>
    <source>
        <strain evidence="3">cv. Kellogg 1175</strain>
        <tissue evidence="2">Leaf</tissue>
    </source>
</reference>
<proteinExistence type="predicted"/>
<organism evidence="2 3">
    <name type="scientific">Dichanthelium oligosanthes</name>
    <dbReference type="NCBI Taxonomy" id="888268"/>
    <lineage>
        <taxon>Eukaryota</taxon>
        <taxon>Viridiplantae</taxon>
        <taxon>Streptophyta</taxon>
        <taxon>Embryophyta</taxon>
        <taxon>Tracheophyta</taxon>
        <taxon>Spermatophyta</taxon>
        <taxon>Magnoliopsida</taxon>
        <taxon>Liliopsida</taxon>
        <taxon>Poales</taxon>
        <taxon>Poaceae</taxon>
        <taxon>PACMAD clade</taxon>
        <taxon>Panicoideae</taxon>
        <taxon>Panicodae</taxon>
        <taxon>Paniceae</taxon>
        <taxon>Dichantheliinae</taxon>
        <taxon>Dichanthelium</taxon>
    </lineage>
</organism>
<keyword evidence="3" id="KW-1185">Reference proteome</keyword>
<dbReference type="OrthoDB" id="1927122at2759"/>
<evidence type="ECO:0000256" key="1">
    <source>
        <dbReference type="SAM" id="MobiDB-lite"/>
    </source>
</evidence>
<dbReference type="AlphaFoldDB" id="A0A1E5VQG8"/>
<feature type="compositionally biased region" description="Basic residues" evidence="1">
    <location>
        <begin position="49"/>
        <end position="63"/>
    </location>
</feature>
<sequence length="175" mass="17434">LLPTARGGGERAAVGAAEAGTGAAAAVGAVSYTHLDVYKRQDPEAAVGRRGRGSRGGRARRRAGGGVQHVGRRHGAFAGAGRRTTTDRGGAAGARTGAAEVLAARKASCFAARLAASRRPGALTCVLEVFRRHGVHVLAATVTSNGGEATVMVTTAAVAPTIVEGIKADISSSIA</sequence>